<dbReference type="GO" id="GO:0015562">
    <property type="term" value="F:efflux transmembrane transporter activity"/>
    <property type="evidence" value="ECO:0007669"/>
    <property type="project" value="InterPro"/>
</dbReference>
<dbReference type="GO" id="GO:0005886">
    <property type="term" value="C:plasma membrane"/>
    <property type="evidence" value="ECO:0007669"/>
    <property type="project" value="UniProtKB-SubCell"/>
</dbReference>
<evidence type="ECO:0000256" key="2">
    <source>
        <dbReference type="RuleBase" id="RU362097"/>
    </source>
</evidence>
<evidence type="ECO:0000313" key="3">
    <source>
        <dbReference type="EMBL" id="MWV28626.1"/>
    </source>
</evidence>
<dbReference type="NCBIfam" id="TIGR01845">
    <property type="entry name" value="outer_NodT"/>
    <property type="match status" value="1"/>
</dbReference>
<dbReference type="EMBL" id="WUBR01000002">
    <property type="protein sequence ID" value="MWV28626.1"/>
    <property type="molecule type" value="Genomic_DNA"/>
</dbReference>
<dbReference type="InterPro" id="IPR010131">
    <property type="entry name" value="MdtP/NodT-like"/>
</dbReference>
<dbReference type="AlphaFoldDB" id="A0A844XF41"/>
<keyword evidence="2" id="KW-0564">Palmitate</keyword>
<keyword evidence="2" id="KW-0449">Lipoprotein</keyword>
<reference evidence="3 4" key="2">
    <citation type="submission" date="2020-02" db="EMBL/GenBank/DDBJ databases">
        <title>Erythrobacter dongmakensis sp. nov., isolated from a tidal mudflat.</title>
        <authorList>
            <person name="Kim I.S."/>
        </authorList>
    </citation>
    <scope>NUCLEOTIDE SEQUENCE [LARGE SCALE GENOMIC DNA]</scope>
    <source>
        <strain evidence="3 4">GH3-10</strain>
    </source>
</reference>
<dbReference type="PANTHER" id="PTHR30203">
    <property type="entry name" value="OUTER MEMBRANE CATION EFFLUX PROTEIN"/>
    <property type="match status" value="1"/>
</dbReference>
<keyword evidence="4" id="KW-1185">Reference proteome</keyword>
<dbReference type="Proteomes" id="UP000461409">
    <property type="component" value="Unassembled WGS sequence"/>
</dbReference>
<dbReference type="Gene3D" id="2.20.200.10">
    <property type="entry name" value="Outer membrane efflux proteins (OEP)"/>
    <property type="match status" value="1"/>
</dbReference>
<comment type="subcellular location">
    <subcellularLocation>
        <location evidence="2">Cell membrane</location>
        <topology evidence="2">Lipid-anchor</topology>
    </subcellularLocation>
</comment>
<keyword evidence="2" id="KW-0472">Membrane</keyword>
<accession>A0A844XF41</accession>
<keyword evidence="2" id="KW-0732">Signal</keyword>
<dbReference type="SUPFAM" id="SSF56954">
    <property type="entry name" value="Outer membrane efflux proteins (OEP)"/>
    <property type="match status" value="1"/>
</dbReference>
<dbReference type="PROSITE" id="PS51257">
    <property type="entry name" value="PROKAR_LIPOPROTEIN"/>
    <property type="match status" value="1"/>
</dbReference>
<sequence>MLRRAFVATPLMMLGACVSLAPEAEIPEAAAQIPLAYQPDTPAGEYRPAAWWAGFNDPVLNSLVDTALSDNFDITQAAARAQRASAQARLSRAALLPTLDATAGSSYSDTPVAGGALANFPGAPSRITNESYTLGLAAAYELDLFGRVRNDLGAARADAIASEYDLRAVRLATAAEVISAYFDIVDARFQIATTLQNIDVLAERTDRTEDRYLRGLSQSFELYQVREQARSLEASLPSREIALSNAEGRLAVLLADYPDTLATTLDQPLLPQLGFDPVPAGLPVDLLAQRPDVAAAWERLEAARLRIGARRAERFPALRLTASTGTQGASPAGVFDVGQNWLLQLGSNLVAPIFNGGRVSANVAAARATYDEASAAYGKAVLGAYQEVTTAIEAYEEQRQRYTLITAQAEEARSTLDLQARRFQSGIGDYVGYLDTLRSSYQVESSLSAAARDVALARLGVHRALGGDWFAEGTGTAQPDIEEDMGE</sequence>
<feature type="signal peptide" evidence="2">
    <location>
        <begin position="1"/>
        <end position="21"/>
    </location>
</feature>
<evidence type="ECO:0000256" key="1">
    <source>
        <dbReference type="ARBA" id="ARBA00007613"/>
    </source>
</evidence>
<gene>
    <name evidence="3" type="ORF">GRF63_11990</name>
</gene>
<comment type="similarity">
    <text evidence="1 2">Belongs to the outer membrane factor (OMF) (TC 1.B.17) family.</text>
</comment>
<dbReference type="RefSeq" id="WP_160486206.1">
    <property type="nucleotide sequence ID" value="NZ_WUBR01000002.1"/>
</dbReference>
<evidence type="ECO:0000313" key="4">
    <source>
        <dbReference type="Proteomes" id="UP000461409"/>
    </source>
</evidence>
<name>A0A844XF41_9SPHN</name>
<comment type="caution">
    <text evidence="3">The sequence shown here is derived from an EMBL/GenBank/DDBJ whole genome shotgun (WGS) entry which is preliminary data.</text>
</comment>
<feature type="chain" id="PRO_5033113552" evidence="2">
    <location>
        <begin position="22"/>
        <end position="487"/>
    </location>
</feature>
<keyword evidence="2" id="KW-0812">Transmembrane</keyword>
<organism evidence="3 4">
    <name type="scientific">Aurantiacibacter rhizosphaerae</name>
    <dbReference type="NCBI Taxonomy" id="2691582"/>
    <lineage>
        <taxon>Bacteria</taxon>
        <taxon>Pseudomonadati</taxon>
        <taxon>Pseudomonadota</taxon>
        <taxon>Alphaproteobacteria</taxon>
        <taxon>Sphingomonadales</taxon>
        <taxon>Erythrobacteraceae</taxon>
        <taxon>Aurantiacibacter</taxon>
    </lineage>
</organism>
<dbReference type="InterPro" id="IPR003423">
    <property type="entry name" value="OMP_efflux"/>
</dbReference>
<keyword evidence="2" id="KW-1134">Transmembrane beta strand</keyword>
<dbReference type="Pfam" id="PF02321">
    <property type="entry name" value="OEP"/>
    <property type="match status" value="2"/>
</dbReference>
<protein>
    <submittedName>
        <fullName evidence="3">Efflux transporter outer membrane subunit</fullName>
    </submittedName>
</protein>
<dbReference type="Gene3D" id="1.20.1600.10">
    <property type="entry name" value="Outer membrane efflux proteins (OEP)"/>
    <property type="match status" value="1"/>
</dbReference>
<proteinExistence type="inferred from homology"/>
<dbReference type="PANTHER" id="PTHR30203:SF29">
    <property type="entry name" value="PROTEIN CYAE"/>
    <property type="match status" value="1"/>
</dbReference>
<reference evidence="3 4" key="1">
    <citation type="submission" date="2019-12" db="EMBL/GenBank/DDBJ databases">
        <authorList>
            <person name="Lee S.D."/>
        </authorList>
    </citation>
    <scope>NUCLEOTIDE SEQUENCE [LARGE SCALE GENOMIC DNA]</scope>
    <source>
        <strain evidence="3 4">GH3-10</strain>
    </source>
</reference>